<organism evidence="1 2">
    <name type="scientific">Potamilus streckersoni</name>
    <dbReference type="NCBI Taxonomy" id="2493646"/>
    <lineage>
        <taxon>Eukaryota</taxon>
        <taxon>Metazoa</taxon>
        <taxon>Spiralia</taxon>
        <taxon>Lophotrochozoa</taxon>
        <taxon>Mollusca</taxon>
        <taxon>Bivalvia</taxon>
        <taxon>Autobranchia</taxon>
        <taxon>Heteroconchia</taxon>
        <taxon>Palaeoheterodonta</taxon>
        <taxon>Unionida</taxon>
        <taxon>Unionoidea</taxon>
        <taxon>Unionidae</taxon>
        <taxon>Ambleminae</taxon>
        <taxon>Lampsilini</taxon>
        <taxon>Potamilus</taxon>
    </lineage>
</organism>
<name>A0AAE0TIM7_9BIVA</name>
<evidence type="ECO:0000313" key="2">
    <source>
        <dbReference type="Proteomes" id="UP001195483"/>
    </source>
</evidence>
<accession>A0AAE0TIM7</accession>
<comment type="caution">
    <text evidence="1">The sequence shown here is derived from an EMBL/GenBank/DDBJ whole genome shotgun (WGS) entry which is preliminary data.</text>
</comment>
<dbReference type="Proteomes" id="UP001195483">
    <property type="component" value="Unassembled WGS sequence"/>
</dbReference>
<sequence length="101" mass="11754">MSSSNLYNTFYSVQFCHEVVLDFADIAGSQFWIGDYLPMLIPELGMKLRTTNETQNYKGQKQMHHQCSIYTPVRYFFTLMTEIQVYLPRVGISSAETLVLR</sequence>
<protein>
    <submittedName>
        <fullName evidence="1">Uncharacterized protein</fullName>
    </submittedName>
</protein>
<reference evidence="1" key="3">
    <citation type="submission" date="2023-05" db="EMBL/GenBank/DDBJ databases">
        <authorList>
            <person name="Smith C.H."/>
        </authorList>
    </citation>
    <scope>NUCLEOTIDE SEQUENCE</scope>
    <source>
        <strain evidence="1">CHS0354</strain>
        <tissue evidence="1">Mantle</tissue>
    </source>
</reference>
<reference evidence="1" key="1">
    <citation type="journal article" date="2021" name="Genome Biol. Evol.">
        <title>A High-Quality Reference Genome for a Parasitic Bivalve with Doubly Uniparental Inheritance (Bivalvia: Unionida).</title>
        <authorList>
            <person name="Smith C.H."/>
        </authorList>
    </citation>
    <scope>NUCLEOTIDE SEQUENCE</scope>
    <source>
        <strain evidence="1">CHS0354</strain>
    </source>
</reference>
<gene>
    <name evidence="1" type="ORF">CHS0354_029779</name>
</gene>
<dbReference type="AlphaFoldDB" id="A0AAE0TIM7"/>
<dbReference type="EMBL" id="JAEAOA010001777">
    <property type="protein sequence ID" value="KAK3610313.1"/>
    <property type="molecule type" value="Genomic_DNA"/>
</dbReference>
<keyword evidence="2" id="KW-1185">Reference proteome</keyword>
<proteinExistence type="predicted"/>
<evidence type="ECO:0000313" key="1">
    <source>
        <dbReference type="EMBL" id="KAK3610313.1"/>
    </source>
</evidence>
<reference evidence="1" key="2">
    <citation type="journal article" date="2021" name="Genome Biol. Evol.">
        <title>Developing a high-quality reference genome for a parasitic bivalve with doubly uniparental inheritance (Bivalvia: Unionida).</title>
        <authorList>
            <person name="Smith C.H."/>
        </authorList>
    </citation>
    <scope>NUCLEOTIDE SEQUENCE</scope>
    <source>
        <strain evidence="1">CHS0354</strain>
        <tissue evidence="1">Mantle</tissue>
    </source>
</reference>